<sequence length="131" mass="14870">MSHKSRWDYRAITMFIPDAAVRVTPKDLHDKTAFIDAARPEGLFLTRNQFRLWSQLRSPNFQSGDRVLVCLQETRSPPPLPSWVSSWQAASSLERILALLRGELANQLRDSGSTYLLCSHQSIETGVRATE</sequence>
<gene>
    <name evidence="1" type="ORF">PV08_08219</name>
</gene>
<dbReference type="HOGENOM" id="CLU_1927614_0_0_1"/>
<dbReference type="AlphaFoldDB" id="A0A0D1ZJR0"/>
<dbReference type="EMBL" id="KN847497">
    <property type="protein sequence ID" value="KIW13032.1"/>
    <property type="molecule type" value="Genomic_DNA"/>
</dbReference>
<dbReference type="GeneID" id="27335302"/>
<proteinExistence type="predicted"/>
<keyword evidence="2" id="KW-1185">Reference proteome</keyword>
<protein>
    <submittedName>
        <fullName evidence="1">Uncharacterized protein</fullName>
    </submittedName>
</protein>
<evidence type="ECO:0000313" key="2">
    <source>
        <dbReference type="Proteomes" id="UP000053328"/>
    </source>
</evidence>
<dbReference type="RefSeq" id="XP_016233248.1">
    <property type="nucleotide sequence ID" value="XM_016382545.1"/>
</dbReference>
<name>A0A0D1ZJR0_9EURO</name>
<evidence type="ECO:0000313" key="1">
    <source>
        <dbReference type="EMBL" id="KIW13032.1"/>
    </source>
</evidence>
<dbReference type="Proteomes" id="UP000053328">
    <property type="component" value="Unassembled WGS sequence"/>
</dbReference>
<dbReference type="VEuPathDB" id="FungiDB:PV08_08219"/>
<organism evidence="1 2">
    <name type="scientific">Exophiala spinifera</name>
    <dbReference type="NCBI Taxonomy" id="91928"/>
    <lineage>
        <taxon>Eukaryota</taxon>
        <taxon>Fungi</taxon>
        <taxon>Dikarya</taxon>
        <taxon>Ascomycota</taxon>
        <taxon>Pezizomycotina</taxon>
        <taxon>Eurotiomycetes</taxon>
        <taxon>Chaetothyriomycetidae</taxon>
        <taxon>Chaetothyriales</taxon>
        <taxon>Herpotrichiellaceae</taxon>
        <taxon>Exophiala</taxon>
    </lineage>
</organism>
<dbReference type="STRING" id="91928.A0A0D1ZJR0"/>
<reference evidence="1 2" key="1">
    <citation type="submission" date="2015-01" db="EMBL/GenBank/DDBJ databases">
        <title>The Genome Sequence of Exophiala spinifera CBS89968.</title>
        <authorList>
            <consortium name="The Broad Institute Genomics Platform"/>
            <person name="Cuomo C."/>
            <person name="de Hoog S."/>
            <person name="Gorbushina A."/>
            <person name="Stielow B."/>
            <person name="Teixiera M."/>
            <person name="Abouelleil A."/>
            <person name="Chapman S.B."/>
            <person name="Priest M."/>
            <person name="Young S.K."/>
            <person name="Wortman J."/>
            <person name="Nusbaum C."/>
            <person name="Birren B."/>
        </authorList>
    </citation>
    <scope>NUCLEOTIDE SEQUENCE [LARGE SCALE GENOMIC DNA]</scope>
    <source>
        <strain evidence="1 2">CBS 89968</strain>
    </source>
</reference>
<accession>A0A0D1ZJR0</accession>